<dbReference type="SMART" id="SM00320">
    <property type="entry name" value="WD40"/>
    <property type="match status" value="4"/>
</dbReference>
<gene>
    <name evidence="4" type="ORF">KIW84_011921</name>
</gene>
<reference evidence="4 5" key="1">
    <citation type="journal article" date="2022" name="Nat. Genet.">
        <title>Improved pea reference genome and pan-genome highlight genomic features and evolutionary characteristics.</title>
        <authorList>
            <person name="Yang T."/>
            <person name="Liu R."/>
            <person name="Luo Y."/>
            <person name="Hu S."/>
            <person name="Wang D."/>
            <person name="Wang C."/>
            <person name="Pandey M.K."/>
            <person name="Ge S."/>
            <person name="Xu Q."/>
            <person name="Li N."/>
            <person name="Li G."/>
            <person name="Huang Y."/>
            <person name="Saxena R.K."/>
            <person name="Ji Y."/>
            <person name="Li M."/>
            <person name="Yan X."/>
            <person name="He Y."/>
            <person name="Liu Y."/>
            <person name="Wang X."/>
            <person name="Xiang C."/>
            <person name="Varshney R.K."/>
            <person name="Ding H."/>
            <person name="Gao S."/>
            <person name="Zong X."/>
        </authorList>
    </citation>
    <scope>NUCLEOTIDE SEQUENCE [LARGE SCALE GENOMIC DNA]</scope>
    <source>
        <strain evidence="4 5">cv. Zhongwan 6</strain>
    </source>
</reference>
<evidence type="ECO:0000256" key="3">
    <source>
        <dbReference type="PROSITE-ProRule" id="PRU00221"/>
    </source>
</evidence>
<dbReference type="PANTHER" id="PTHR22847:SF746">
    <property type="entry name" value="OS01G0185400 PROTEIN"/>
    <property type="match status" value="1"/>
</dbReference>
<keyword evidence="5" id="KW-1185">Reference proteome</keyword>
<proteinExistence type="predicted"/>
<dbReference type="PRINTS" id="PR00320">
    <property type="entry name" value="GPROTEINBRPT"/>
</dbReference>
<feature type="repeat" description="WD" evidence="3">
    <location>
        <begin position="318"/>
        <end position="358"/>
    </location>
</feature>
<protein>
    <submittedName>
        <fullName evidence="4">Uncharacterized protein</fullName>
    </submittedName>
</protein>
<dbReference type="Proteomes" id="UP001058974">
    <property type="component" value="Chromosome 1"/>
</dbReference>
<evidence type="ECO:0000313" key="4">
    <source>
        <dbReference type="EMBL" id="KAI5443072.1"/>
    </source>
</evidence>
<dbReference type="AlphaFoldDB" id="A0A9D5GVR1"/>
<evidence type="ECO:0000313" key="5">
    <source>
        <dbReference type="Proteomes" id="UP001058974"/>
    </source>
</evidence>
<feature type="repeat" description="WD" evidence="3">
    <location>
        <begin position="184"/>
        <end position="226"/>
    </location>
</feature>
<dbReference type="InterPro" id="IPR036047">
    <property type="entry name" value="F-box-like_dom_sf"/>
</dbReference>
<organism evidence="4 5">
    <name type="scientific">Pisum sativum</name>
    <name type="common">Garden pea</name>
    <name type="synonym">Lathyrus oleraceus</name>
    <dbReference type="NCBI Taxonomy" id="3888"/>
    <lineage>
        <taxon>Eukaryota</taxon>
        <taxon>Viridiplantae</taxon>
        <taxon>Streptophyta</taxon>
        <taxon>Embryophyta</taxon>
        <taxon>Tracheophyta</taxon>
        <taxon>Spermatophyta</taxon>
        <taxon>Magnoliopsida</taxon>
        <taxon>eudicotyledons</taxon>
        <taxon>Gunneridae</taxon>
        <taxon>Pentapetalae</taxon>
        <taxon>rosids</taxon>
        <taxon>fabids</taxon>
        <taxon>Fabales</taxon>
        <taxon>Fabaceae</taxon>
        <taxon>Papilionoideae</taxon>
        <taxon>50 kb inversion clade</taxon>
        <taxon>NPAAA clade</taxon>
        <taxon>Hologalegina</taxon>
        <taxon>IRL clade</taxon>
        <taxon>Fabeae</taxon>
        <taxon>Lathyrus</taxon>
    </lineage>
</organism>
<sequence length="422" mass="46047">MAASSPSPSPSPSPLAAATTITDLSEDSIGQCATNLTLRDVCNLAMSSTALKRLAYTDSVWHHLNRWHRELPSGNGTPARDLYISRHTALQQFKFIDPFATYYHTYAYRNFDHLLLHQNNIIFAQDSCLRCLRGHNGPVLSLSNKLLGDGSSKVLASGGEDGTVRLWSINSSGKRGQHALKATLYGHEKAVCLMSVSGHKTSLLVSISRDSKVRVWDTTRSSSVRSSCCVGMTSVHGAPVNMKCHESLLYVAAGPSVTAIDLRTMQRVLTAAVHQPKLYSFDIAPSKSVICTGGDGRALLWDIRRNQNCLKPEPIAELDGHSGPVTKLLMDSYKIVTGGSDDNCVKVWEVGTGEQTNSFICCLCDEENCRCGCDAMAIDGCRIVTATYCKDYNFGDSVVTFRDFNSATSPITKLETSKFWDS</sequence>
<evidence type="ECO:0000256" key="2">
    <source>
        <dbReference type="ARBA" id="ARBA00022737"/>
    </source>
</evidence>
<dbReference type="PANTHER" id="PTHR22847">
    <property type="entry name" value="WD40 REPEAT PROTEIN"/>
    <property type="match status" value="1"/>
</dbReference>
<dbReference type="InterPro" id="IPR015943">
    <property type="entry name" value="WD40/YVTN_repeat-like_dom_sf"/>
</dbReference>
<accession>A0A9D5GVR1</accession>
<comment type="caution">
    <text evidence="4">The sequence shown here is derived from an EMBL/GenBank/DDBJ whole genome shotgun (WGS) entry which is preliminary data.</text>
</comment>
<keyword evidence="2" id="KW-0677">Repeat</keyword>
<dbReference type="SUPFAM" id="SSF81383">
    <property type="entry name" value="F-box domain"/>
    <property type="match status" value="1"/>
</dbReference>
<dbReference type="Gramene" id="Psat01G0192100-T2">
    <property type="protein sequence ID" value="KAI5443072.1"/>
    <property type="gene ID" value="KIW84_011921"/>
</dbReference>
<dbReference type="PROSITE" id="PS00678">
    <property type="entry name" value="WD_REPEATS_1"/>
    <property type="match status" value="1"/>
</dbReference>
<evidence type="ECO:0000256" key="1">
    <source>
        <dbReference type="ARBA" id="ARBA00022574"/>
    </source>
</evidence>
<dbReference type="EMBL" id="JAMSHJ010000001">
    <property type="protein sequence ID" value="KAI5443072.1"/>
    <property type="molecule type" value="Genomic_DNA"/>
</dbReference>
<dbReference type="InterPro" id="IPR020472">
    <property type="entry name" value="WD40_PAC1"/>
</dbReference>
<dbReference type="PROSITE" id="PS50082">
    <property type="entry name" value="WD_REPEATS_2"/>
    <property type="match status" value="3"/>
</dbReference>
<dbReference type="InterPro" id="IPR036322">
    <property type="entry name" value="WD40_repeat_dom_sf"/>
</dbReference>
<dbReference type="Pfam" id="PF00400">
    <property type="entry name" value="WD40"/>
    <property type="match status" value="4"/>
</dbReference>
<feature type="repeat" description="WD" evidence="3">
    <location>
        <begin position="132"/>
        <end position="171"/>
    </location>
</feature>
<keyword evidence="1 3" id="KW-0853">WD repeat</keyword>
<dbReference type="InterPro" id="IPR019775">
    <property type="entry name" value="WD40_repeat_CS"/>
</dbReference>
<dbReference type="SUPFAM" id="SSF50978">
    <property type="entry name" value="WD40 repeat-like"/>
    <property type="match status" value="1"/>
</dbReference>
<dbReference type="PROSITE" id="PS50294">
    <property type="entry name" value="WD_REPEATS_REGION"/>
    <property type="match status" value="2"/>
</dbReference>
<dbReference type="Gene3D" id="2.130.10.10">
    <property type="entry name" value="YVTN repeat-like/Quinoprotein amine dehydrogenase"/>
    <property type="match status" value="2"/>
</dbReference>
<name>A0A9D5GVR1_PEA</name>
<dbReference type="InterPro" id="IPR001680">
    <property type="entry name" value="WD40_rpt"/>
</dbReference>